<dbReference type="HAMAP" id="MF_00014">
    <property type="entry name" value="Ribosome_mat_RimM"/>
    <property type="match status" value="1"/>
</dbReference>
<evidence type="ECO:0000313" key="6">
    <source>
        <dbReference type="EMBL" id="KAF6001813.1"/>
    </source>
</evidence>
<evidence type="ECO:0000256" key="3">
    <source>
        <dbReference type="ARBA" id="ARBA00022552"/>
    </source>
</evidence>
<reference evidence="6 7" key="1">
    <citation type="journal article" date="2020" name="J. Phycol.">
        <title>Comparative genome analysis reveals Cyanidiococcus gen. nov., a new extremophilic red algal genus sister to Cyanidioschyzon (Cyanidioschyzonaceae, Rhodophyta).</title>
        <authorList>
            <person name="Liu S.-L."/>
            <person name="Chiang Y.-R."/>
            <person name="Yoon H.S."/>
            <person name="Fu H.-Y."/>
        </authorList>
    </citation>
    <scope>NUCLEOTIDE SEQUENCE [LARGE SCALE GENOMIC DNA]</scope>
    <source>
        <strain evidence="6 7">THAL066</strain>
    </source>
</reference>
<dbReference type="InterPro" id="IPR011961">
    <property type="entry name" value="RimM"/>
</dbReference>
<organism evidence="6 7">
    <name type="scientific">Cyanidiococcus yangmingshanensis</name>
    <dbReference type="NCBI Taxonomy" id="2690220"/>
    <lineage>
        <taxon>Eukaryota</taxon>
        <taxon>Rhodophyta</taxon>
        <taxon>Bangiophyceae</taxon>
        <taxon>Cyanidiales</taxon>
        <taxon>Cyanidiaceae</taxon>
        <taxon>Cyanidiococcus</taxon>
    </lineage>
</organism>
<keyword evidence="7" id="KW-1185">Reference proteome</keyword>
<dbReference type="InterPro" id="IPR036976">
    <property type="entry name" value="RimM_N_sf"/>
</dbReference>
<keyword evidence="1" id="KW-0963">Cytoplasm</keyword>
<keyword evidence="3" id="KW-0698">rRNA processing</keyword>
<feature type="domain" description="RimM N-terminal" evidence="5">
    <location>
        <begin position="36"/>
        <end position="122"/>
    </location>
</feature>
<protein>
    <recommendedName>
        <fullName evidence="5">RimM N-terminal domain-containing protein</fullName>
    </recommendedName>
</protein>
<dbReference type="AlphaFoldDB" id="A0A7J7IFE5"/>
<evidence type="ECO:0000259" key="5">
    <source>
        <dbReference type="Pfam" id="PF01782"/>
    </source>
</evidence>
<accession>A0A7J7IFE5</accession>
<comment type="caution">
    <text evidence="6">The sequence shown here is derived from an EMBL/GenBank/DDBJ whole genome shotgun (WGS) entry which is preliminary data.</text>
</comment>
<evidence type="ECO:0000256" key="1">
    <source>
        <dbReference type="ARBA" id="ARBA00022490"/>
    </source>
</evidence>
<dbReference type="InterPro" id="IPR009000">
    <property type="entry name" value="Transl_B-barrel_sf"/>
</dbReference>
<dbReference type="SUPFAM" id="SSF50447">
    <property type="entry name" value="Translation proteins"/>
    <property type="match status" value="1"/>
</dbReference>
<evidence type="ECO:0000256" key="4">
    <source>
        <dbReference type="ARBA" id="ARBA00023186"/>
    </source>
</evidence>
<dbReference type="PANTHER" id="PTHR33692:SF1">
    <property type="entry name" value="RIBOSOME MATURATION FACTOR RIMM"/>
    <property type="match status" value="1"/>
</dbReference>
<dbReference type="GO" id="GO:0043022">
    <property type="term" value="F:ribosome binding"/>
    <property type="evidence" value="ECO:0007669"/>
    <property type="project" value="InterPro"/>
</dbReference>
<dbReference type="OrthoDB" id="532420at2759"/>
<dbReference type="GO" id="GO:0006364">
    <property type="term" value="P:rRNA processing"/>
    <property type="evidence" value="ECO:0007669"/>
    <property type="project" value="UniProtKB-KW"/>
</dbReference>
<dbReference type="Proteomes" id="UP000530660">
    <property type="component" value="Unassembled WGS sequence"/>
</dbReference>
<dbReference type="EMBL" id="VWRR01000013">
    <property type="protein sequence ID" value="KAF6001813.1"/>
    <property type="molecule type" value="Genomic_DNA"/>
</dbReference>
<dbReference type="PANTHER" id="PTHR33692">
    <property type="entry name" value="RIBOSOME MATURATION FACTOR RIMM"/>
    <property type="match status" value="1"/>
</dbReference>
<dbReference type="Pfam" id="PF01782">
    <property type="entry name" value="RimM"/>
    <property type="match status" value="1"/>
</dbReference>
<keyword evidence="4" id="KW-0143">Chaperone</keyword>
<dbReference type="Gene3D" id="2.40.30.60">
    <property type="entry name" value="RimM"/>
    <property type="match status" value="1"/>
</dbReference>
<evidence type="ECO:0000313" key="7">
    <source>
        <dbReference type="Proteomes" id="UP000530660"/>
    </source>
</evidence>
<proteinExistence type="inferred from homology"/>
<sequence length="263" mass="29946">MSALKRILSTLSGRYELEPVPELADYDPSRFGFIEIGTITGPHGVRGECKVRLSTDFVRERLPSQPVQRYLKLSYRVYPRPVQVQDGRPASQPNQWIIRIHGVDDRDAAKRLRGASLYIHETEERPRSLTENEYTIREWLGRAVILRERLEMLRAQKDFRWTRQALLGHCIGKVIGVVLREDLGGAHDSLELLLFEGYRCLDVPFVDAFITEWNSAEMLAPTLSDPGTLPTLAVLDPPPGLLALAQVRKRTKPPRIRGYLPPC</sequence>
<name>A0A7J7IFE5_9RHOD</name>
<keyword evidence="2" id="KW-0690">Ribosome biogenesis</keyword>
<dbReference type="GO" id="GO:0005840">
    <property type="term" value="C:ribosome"/>
    <property type="evidence" value="ECO:0007669"/>
    <property type="project" value="InterPro"/>
</dbReference>
<dbReference type="InterPro" id="IPR002676">
    <property type="entry name" value="RimM_N"/>
</dbReference>
<gene>
    <name evidence="6" type="ORF">F1559_003763</name>
</gene>
<evidence type="ECO:0000256" key="2">
    <source>
        <dbReference type="ARBA" id="ARBA00022517"/>
    </source>
</evidence>